<dbReference type="EMBL" id="CM020619">
    <property type="protein sequence ID" value="KAK1863528.1"/>
    <property type="molecule type" value="Genomic_DNA"/>
</dbReference>
<dbReference type="Proteomes" id="UP000798662">
    <property type="component" value="Chromosome 2"/>
</dbReference>
<accession>A0ACC3C0A5</accession>
<protein>
    <submittedName>
        <fullName evidence="1">Uncharacterized protein</fullName>
    </submittedName>
</protein>
<evidence type="ECO:0000313" key="1">
    <source>
        <dbReference type="EMBL" id="KAK1863528.1"/>
    </source>
</evidence>
<keyword evidence="2" id="KW-1185">Reference proteome</keyword>
<sequence>MRTERPSCANAVNRIRAAVAEPYEPFLQRFGDAACASLERLDGVVTRAESAVEAAREEVDWDSFTDDNAALSNTLCRYLGDVVSRVEDLRLSVTKNGELIKHVVALVGLYKEPVDQLELLLVAACGRAVDALVMCDAGATERKARLSDVSSFTDDLAGIVRAHHNFLRDQAAHLEAVYSKLHPVAAALPSFHRLPADHQRSPGSILVLVPDREAEVCIPRDDKVVQTLLHVSFVRNARVASVVVSSPGVGKSHLAWDVVDALGSLDDPRFARAAMLADVSGWETARDKLRGTRPCIITFNSGSLWGPLDQELMHTCLPRQPAAAYLPLYARVLWCLRCADGLSWIHFARLVIELLEDGSTTVNAIIRESRAALEERPTLVIVEELNKIKGVWPESAGESPAEVAFAVDYTAAAGGRPANIMPQIGVPSSTRPLPIATQSVLDVYRHEMCTWTGASTGLSVLFTAPYFGLIFDEVKSRLTEEQKLVINDMIGSLGETLDPRFLEDCQTRLSSLSSGRRGSPFFVLSAIDLGFMDMDELAKVYFQPLFESEWLLRSGLPFKRTFEVPSDVSGRAFARLSGGHPRSAGFLRRRLKLARSGPAWSSVVQPASAELTQDDRIKTLLDYLLIIPVTIVAALHHCTIRGSRPIVDGVLSPRRTTWEDLVSLNALTVSDADSAGVYTNPCMPPLIVLACLYRWDEVKRDFSNSRPVLEDHFLLDGILTAVAVVCGSRFSEGSSSSVWEYTALYADVALTRVRAAAKTWGAASSGLKLPHDYAAVTLLQLYPGTTKYYTKGEQPLLNKVLYNAVEAINVNENEAANELSTILQLPFADMVTTVFKCSHDQMSFDSIKFLAPAGSSGSSSKGALVAVVKSNKFTGLAEEYFNVEEHVRKSLRKIEHAFGDHWEGWRHRMVLVVESNLRSAKSPRELLSAVESSNVIVITAQDHLNVVISTLSAAGSEELSVAVAVAPFDSLIA</sequence>
<name>A0ACC3C0A5_PYRYE</name>
<gene>
    <name evidence="1" type="ORF">I4F81_006083</name>
</gene>
<organism evidence="1 2">
    <name type="scientific">Pyropia yezoensis</name>
    <name type="common">Susabi-nori</name>
    <name type="synonym">Porphyra yezoensis</name>
    <dbReference type="NCBI Taxonomy" id="2788"/>
    <lineage>
        <taxon>Eukaryota</taxon>
        <taxon>Rhodophyta</taxon>
        <taxon>Bangiophyceae</taxon>
        <taxon>Bangiales</taxon>
        <taxon>Bangiaceae</taxon>
        <taxon>Pyropia</taxon>
    </lineage>
</organism>
<evidence type="ECO:0000313" key="2">
    <source>
        <dbReference type="Proteomes" id="UP000798662"/>
    </source>
</evidence>
<proteinExistence type="predicted"/>
<comment type="caution">
    <text evidence="1">The sequence shown here is derived from an EMBL/GenBank/DDBJ whole genome shotgun (WGS) entry which is preliminary data.</text>
</comment>
<reference evidence="1" key="1">
    <citation type="submission" date="2019-11" db="EMBL/GenBank/DDBJ databases">
        <title>Nori genome reveals adaptations in red seaweeds to the harsh intertidal environment.</title>
        <authorList>
            <person name="Wang D."/>
            <person name="Mao Y."/>
        </authorList>
    </citation>
    <scope>NUCLEOTIDE SEQUENCE</scope>
    <source>
        <tissue evidence="1">Gametophyte</tissue>
    </source>
</reference>